<dbReference type="Pfam" id="PF13432">
    <property type="entry name" value="TPR_16"/>
    <property type="match status" value="1"/>
</dbReference>
<feature type="repeat" description="TPR" evidence="8">
    <location>
        <begin position="669"/>
        <end position="702"/>
    </location>
</feature>
<comment type="similarity">
    <text evidence="3">Belongs to the peroxisomal targeting signal receptor family.</text>
</comment>
<dbReference type="AlphaFoldDB" id="A0A9W8APW1"/>
<dbReference type="PANTHER" id="PTHR10130">
    <property type="entry name" value="PEROXISOMAL TARGETING SIGNAL 1 RECEPTOR PEX5"/>
    <property type="match status" value="1"/>
</dbReference>
<dbReference type="OrthoDB" id="10006023at2759"/>
<evidence type="ECO:0000313" key="10">
    <source>
        <dbReference type="EMBL" id="KAJ1965213.1"/>
    </source>
</evidence>
<dbReference type="Pfam" id="PF13181">
    <property type="entry name" value="TPR_8"/>
    <property type="match status" value="1"/>
</dbReference>
<reference evidence="10" key="1">
    <citation type="submission" date="2022-07" db="EMBL/GenBank/DDBJ databases">
        <title>Phylogenomic reconstructions and comparative analyses of Kickxellomycotina fungi.</title>
        <authorList>
            <person name="Reynolds N.K."/>
            <person name="Stajich J.E."/>
            <person name="Barry K."/>
            <person name="Grigoriev I.V."/>
            <person name="Crous P."/>
            <person name="Smith M.E."/>
        </authorList>
    </citation>
    <scope>NUCLEOTIDE SEQUENCE</scope>
    <source>
        <strain evidence="10">RSA 1196</strain>
    </source>
</reference>
<evidence type="ECO:0000256" key="7">
    <source>
        <dbReference type="ARBA" id="ARBA00023140"/>
    </source>
</evidence>
<keyword evidence="6 8" id="KW-0802">TPR repeat</keyword>
<gene>
    <name evidence="10" type="ORF">IWQ62_002721</name>
</gene>
<dbReference type="SMART" id="SM00028">
    <property type="entry name" value="TPR"/>
    <property type="match status" value="5"/>
</dbReference>
<proteinExistence type="inferred from homology"/>
<evidence type="ECO:0008006" key="12">
    <source>
        <dbReference type="Google" id="ProtNLM"/>
    </source>
</evidence>
<evidence type="ECO:0000313" key="11">
    <source>
        <dbReference type="Proteomes" id="UP001150925"/>
    </source>
</evidence>
<evidence type="ECO:0000256" key="3">
    <source>
        <dbReference type="ARBA" id="ARBA00005348"/>
    </source>
</evidence>
<evidence type="ECO:0000256" key="4">
    <source>
        <dbReference type="ARBA" id="ARBA00022490"/>
    </source>
</evidence>
<feature type="repeat" description="TPR" evidence="8">
    <location>
        <begin position="522"/>
        <end position="555"/>
    </location>
</feature>
<dbReference type="SUPFAM" id="SSF48452">
    <property type="entry name" value="TPR-like"/>
    <property type="match status" value="1"/>
</dbReference>
<protein>
    <recommendedName>
        <fullName evidence="12">Peroxisomal targeting signal receptor</fullName>
    </recommendedName>
</protein>
<accession>A0A9W8APW1</accession>
<keyword evidence="5" id="KW-0677">Repeat</keyword>
<dbReference type="InterPro" id="IPR019734">
    <property type="entry name" value="TPR_rpt"/>
</dbReference>
<sequence>MSGLHDLVSGGADCSTSNAMAGFVKHLQKDRSLEQDQIHPMEQGALVGKQAFRSSIKNGKQPIHATDDFHIAEPHPMAHPSGADAFDFHHVHHALQNIPDLPPSTVGPQFTGSDRSLANGNWANDFVVQHPPSVGPAQPHFDATHGEFERIFDAHQRAMPTSGPTQPVTAVDPSLAHMPSHWPNQFSQVHPFPLTGSPAMAYSAHAPIPTVTATMPGAPVEKLDPKLLSAFDQAFEEAEQNLRSQTANNEVSTQPGESAEATQRGNENVEDRDALAQAAADLLDSVNLDNNPKFKNSQFMSLMQQLRNKEATIDGSDIVHQKNDEERGKGLTEDQPQPSATSSTVPQATWVDEFEKRMNERIAEDQATNAGTAGPQEFVQGMEKHWAEELENLGDEIPEIVRADWAKEFGDGSTYQEMEKAFQNSNRLDDWVNQYRKNIAHLADSPVDQEWENMSKNWQDHALASGGIGYKADENEFREYTFQSNNSFLQQNPLTDEQIDRLELGEAIMALEARVQHDPQDAQAWYKLGVRQQENEQDIQAIASLRKALEVDPLLHNAWIDLAVSYTNENCRPNAYEALESWISHHPKYQNLRPSTTASGETNVAADPHQLHRQVEDLFLQAARLNTEVDHTVDADVQIALGVLFHSTEDYDKATDCFQTALALRPEEYMLWNKLGATLANARQPQKAMDAYFTALELNPSYVRARYNLAISSINLGLHQEAAEHLLGALALQQRNADMATAQLDSKGKQAEALPSSGSRISSNLWNTLRMTMQILDHSDLVEACDNRNLDMFQGRFVF</sequence>
<organism evidence="10 11">
    <name type="scientific">Dispira parvispora</name>
    <dbReference type="NCBI Taxonomy" id="1520584"/>
    <lineage>
        <taxon>Eukaryota</taxon>
        <taxon>Fungi</taxon>
        <taxon>Fungi incertae sedis</taxon>
        <taxon>Zoopagomycota</taxon>
        <taxon>Kickxellomycotina</taxon>
        <taxon>Dimargaritomycetes</taxon>
        <taxon>Dimargaritales</taxon>
        <taxon>Dimargaritaceae</taxon>
        <taxon>Dispira</taxon>
    </lineage>
</organism>
<evidence type="ECO:0000256" key="2">
    <source>
        <dbReference type="ARBA" id="ARBA00004496"/>
    </source>
</evidence>
<dbReference type="Proteomes" id="UP001150925">
    <property type="component" value="Unassembled WGS sequence"/>
</dbReference>
<keyword evidence="11" id="KW-1185">Reference proteome</keyword>
<evidence type="ECO:0000256" key="5">
    <source>
        <dbReference type="ARBA" id="ARBA00022737"/>
    </source>
</evidence>
<dbReference type="GO" id="GO:0005778">
    <property type="term" value="C:peroxisomal membrane"/>
    <property type="evidence" value="ECO:0007669"/>
    <property type="project" value="TreeGrafter"/>
</dbReference>
<evidence type="ECO:0000256" key="8">
    <source>
        <dbReference type="PROSITE-ProRule" id="PRU00339"/>
    </source>
</evidence>
<dbReference type="InterPro" id="IPR024111">
    <property type="entry name" value="PEX5/PEX5L"/>
</dbReference>
<dbReference type="GO" id="GO:0016560">
    <property type="term" value="P:protein import into peroxisome matrix, docking"/>
    <property type="evidence" value="ECO:0007669"/>
    <property type="project" value="TreeGrafter"/>
</dbReference>
<evidence type="ECO:0000256" key="1">
    <source>
        <dbReference type="ARBA" id="ARBA00004275"/>
    </source>
</evidence>
<dbReference type="InterPro" id="IPR011990">
    <property type="entry name" value="TPR-like_helical_dom_sf"/>
</dbReference>
<dbReference type="Gene3D" id="1.25.40.10">
    <property type="entry name" value="Tetratricopeptide repeat domain"/>
    <property type="match status" value="1"/>
</dbReference>
<evidence type="ECO:0000256" key="9">
    <source>
        <dbReference type="SAM" id="MobiDB-lite"/>
    </source>
</evidence>
<dbReference type="PANTHER" id="PTHR10130:SF0">
    <property type="entry name" value="GH08708P"/>
    <property type="match status" value="1"/>
</dbReference>
<comment type="subcellular location">
    <subcellularLocation>
        <location evidence="2">Cytoplasm</location>
    </subcellularLocation>
    <subcellularLocation>
        <location evidence="1">Peroxisome</location>
    </subcellularLocation>
</comment>
<feature type="compositionally biased region" description="Polar residues" evidence="9">
    <location>
        <begin position="241"/>
        <end position="266"/>
    </location>
</feature>
<dbReference type="GO" id="GO:0005052">
    <property type="term" value="F:peroxisome matrix targeting signal-1 binding"/>
    <property type="evidence" value="ECO:0007669"/>
    <property type="project" value="TreeGrafter"/>
</dbReference>
<evidence type="ECO:0000256" key="6">
    <source>
        <dbReference type="ARBA" id="ARBA00022803"/>
    </source>
</evidence>
<dbReference type="GO" id="GO:0005829">
    <property type="term" value="C:cytosol"/>
    <property type="evidence" value="ECO:0007669"/>
    <property type="project" value="TreeGrafter"/>
</dbReference>
<name>A0A9W8APW1_9FUNG</name>
<comment type="caution">
    <text evidence="10">The sequence shown here is derived from an EMBL/GenBank/DDBJ whole genome shotgun (WGS) entry which is preliminary data.</text>
</comment>
<dbReference type="PROSITE" id="PS50005">
    <property type="entry name" value="TPR"/>
    <property type="match status" value="3"/>
</dbReference>
<feature type="repeat" description="TPR" evidence="8">
    <location>
        <begin position="635"/>
        <end position="668"/>
    </location>
</feature>
<dbReference type="EMBL" id="JANBPY010000618">
    <property type="protein sequence ID" value="KAJ1965213.1"/>
    <property type="molecule type" value="Genomic_DNA"/>
</dbReference>
<feature type="compositionally biased region" description="Polar residues" evidence="9">
    <location>
        <begin position="334"/>
        <end position="347"/>
    </location>
</feature>
<feature type="region of interest" description="Disordered" evidence="9">
    <location>
        <begin position="239"/>
        <end position="269"/>
    </location>
</feature>
<feature type="region of interest" description="Disordered" evidence="9">
    <location>
        <begin position="312"/>
        <end position="348"/>
    </location>
</feature>
<keyword evidence="4" id="KW-0963">Cytoplasm</keyword>
<keyword evidence="7" id="KW-0576">Peroxisome</keyword>
<feature type="compositionally biased region" description="Basic and acidic residues" evidence="9">
    <location>
        <begin position="312"/>
        <end position="332"/>
    </location>
</feature>